<comment type="caution">
    <text evidence="10">The sequence shown here is derived from an EMBL/GenBank/DDBJ whole genome shotgun (WGS) entry which is preliminary data.</text>
</comment>
<dbReference type="Pfam" id="PF16901">
    <property type="entry name" value="DAO_C"/>
    <property type="match status" value="1"/>
</dbReference>
<comment type="cofactor">
    <cofactor evidence="1 7">
        <name>FAD</name>
        <dbReference type="ChEBI" id="CHEBI:57692"/>
    </cofactor>
</comment>
<dbReference type="PROSITE" id="PS00978">
    <property type="entry name" value="FAD_G3PDH_2"/>
    <property type="match status" value="1"/>
</dbReference>
<dbReference type="EC" id="1.1.5.3" evidence="7"/>
<dbReference type="Pfam" id="PF01266">
    <property type="entry name" value="DAO"/>
    <property type="match status" value="1"/>
</dbReference>
<accession>A0A5C5ZDM4</accession>
<feature type="domain" description="FAD dependent oxidoreductase" evidence="8">
    <location>
        <begin position="27"/>
        <end position="386"/>
    </location>
</feature>
<dbReference type="Proteomes" id="UP000318478">
    <property type="component" value="Unassembled WGS sequence"/>
</dbReference>
<sequence length="526" mass="57394">MKQLNLITKQSDRTTQVERLAELQPLDIAVIGGGATGVGIALDAAARGFKVALFERDDFGHGTSSRSTKLVHGGVRYLEQGNVGLVREALHERGLLLKNAPHVVHPLPTIVPLYQWWEGPYYTAGMKAYDLLAGKLGIERSRWLSKAKTLELAPTLPRDKVRGGVRYFDGQFDDTRLLVHLVQTAILHDAVCLNYAEVREIVHQQGRACGVVAVDRETGGELRVDARVVINAAGPFCDDVRRLEETPDSPLSARWIAASQGAHVVLPQRFLPGDSAIIVPRTPDGRVVFAIPWLGRVLVGTTDIPLDHSPREPLAMPAEVDYLLETVADYLDPAPTRADVLSTFAGVRPLVQADPDAATSKLSREHEVRASKTGLLSVIGGKWTTYRRMAEDAVDQAIEAGDLPKRPSPTAELPIFGATRRAVSPHDWPGVGELMAESPELSELLSPDLPYTEAHVVWAARGEQARTVEDVLSRRTRALLLDAQAASDCAPRVAELLAAELGRDAAWQSEQIASFQALARRHVVVR</sequence>
<dbReference type="Gene3D" id="1.10.8.870">
    <property type="entry name" value="Alpha-glycerophosphate oxidase, cap domain"/>
    <property type="match status" value="1"/>
</dbReference>
<dbReference type="GO" id="GO:0046168">
    <property type="term" value="P:glycerol-3-phosphate catabolic process"/>
    <property type="evidence" value="ECO:0007669"/>
    <property type="project" value="TreeGrafter"/>
</dbReference>
<evidence type="ECO:0000256" key="3">
    <source>
        <dbReference type="ARBA" id="ARBA00022630"/>
    </source>
</evidence>
<dbReference type="GO" id="GO:0009331">
    <property type="term" value="C:glycerol-3-phosphate dehydrogenase (FAD) complex"/>
    <property type="evidence" value="ECO:0007669"/>
    <property type="project" value="UniProtKB-UniRule"/>
</dbReference>
<evidence type="ECO:0000259" key="9">
    <source>
        <dbReference type="Pfam" id="PF16901"/>
    </source>
</evidence>
<dbReference type="EMBL" id="SJPO01000001">
    <property type="protein sequence ID" value="TWT85432.1"/>
    <property type="molecule type" value="Genomic_DNA"/>
</dbReference>
<evidence type="ECO:0000313" key="10">
    <source>
        <dbReference type="EMBL" id="TWT85432.1"/>
    </source>
</evidence>
<evidence type="ECO:0000256" key="2">
    <source>
        <dbReference type="ARBA" id="ARBA00007330"/>
    </source>
</evidence>
<evidence type="ECO:0000259" key="8">
    <source>
        <dbReference type="Pfam" id="PF01266"/>
    </source>
</evidence>
<evidence type="ECO:0000256" key="1">
    <source>
        <dbReference type="ARBA" id="ARBA00001974"/>
    </source>
</evidence>
<dbReference type="InterPro" id="IPR036188">
    <property type="entry name" value="FAD/NAD-bd_sf"/>
</dbReference>
<dbReference type="Gene3D" id="3.50.50.60">
    <property type="entry name" value="FAD/NAD(P)-binding domain"/>
    <property type="match status" value="1"/>
</dbReference>
<keyword evidence="4" id="KW-0319">Glycerol metabolism</keyword>
<dbReference type="InterPro" id="IPR000447">
    <property type="entry name" value="G3P_DH_FAD-dep"/>
</dbReference>
<proteinExistence type="inferred from homology"/>
<dbReference type="AlphaFoldDB" id="A0A5C5ZDM4"/>
<dbReference type="PRINTS" id="PR01001">
    <property type="entry name" value="FADG3PDH"/>
</dbReference>
<evidence type="ECO:0000256" key="4">
    <source>
        <dbReference type="ARBA" id="ARBA00022798"/>
    </source>
</evidence>
<gene>
    <name evidence="10" type="primary">glpD_1</name>
    <name evidence="10" type="ORF">Pla123a_02390</name>
</gene>
<keyword evidence="5" id="KW-0274">FAD</keyword>
<feature type="domain" description="Alpha-glycerophosphate oxidase C-terminal" evidence="9">
    <location>
        <begin position="435"/>
        <end position="506"/>
    </location>
</feature>
<comment type="similarity">
    <text evidence="2 7">Belongs to the FAD-dependent glycerol-3-phosphate dehydrogenase family.</text>
</comment>
<dbReference type="InterPro" id="IPR031656">
    <property type="entry name" value="DAO_C"/>
</dbReference>
<evidence type="ECO:0000256" key="7">
    <source>
        <dbReference type="RuleBase" id="RU361217"/>
    </source>
</evidence>
<keyword evidence="6 7" id="KW-0560">Oxidoreductase</keyword>
<dbReference type="PROSITE" id="PS00977">
    <property type="entry name" value="FAD_G3PDH_1"/>
    <property type="match status" value="1"/>
</dbReference>
<dbReference type="PANTHER" id="PTHR11985:SF35">
    <property type="entry name" value="ANAEROBIC GLYCEROL-3-PHOSPHATE DEHYDROGENASE SUBUNIT A"/>
    <property type="match status" value="1"/>
</dbReference>
<dbReference type="GO" id="GO:0006071">
    <property type="term" value="P:glycerol metabolic process"/>
    <property type="evidence" value="ECO:0007669"/>
    <property type="project" value="UniProtKB-KW"/>
</dbReference>
<dbReference type="SUPFAM" id="SSF51905">
    <property type="entry name" value="FAD/NAD(P)-binding domain"/>
    <property type="match status" value="1"/>
</dbReference>
<comment type="catalytic activity">
    <reaction evidence="7">
        <text>a quinone + sn-glycerol 3-phosphate = dihydroxyacetone phosphate + a quinol</text>
        <dbReference type="Rhea" id="RHEA:18977"/>
        <dbReference type="ChEBI" id="CHEBI:24646"/>
        <dbReference type="ChEBI" id="CHEBI:57597"/>
        <dbReference type="ChEBI" id="CHEBI:57642"/>
        <dbReference type="ChEBI" id="CHEBI:132124"/>
        <dbReference type="EC" id="1.1.5.3"/>
    </reaction>
</comment>
<protein>
    <recommendedName>
        <fullName evidence="7">Glycerol-3-phosphate dehydrogenase</fullName>
        <ecNumber evidence="7">1.1.5.3</ecNumber>
    </recommendedName>
</protein>
<dbReference type="InterPro" id="IPR006076">
    <property type="entry name" value="FAD-dep_OxRdtase"/>
</dbReference>
<dbReference type="RefSeq" id="WP_231956294.1">
    <property type="nucleotide sequence ID" value="NZ_SJPO01000001.1"/>
</dbReference>
<dbReference type="Gene3D" id="3.30.9.10">
    <property type="entry name" value="D-Amino Acid Oxidase, subunit A, domain 2"/>
    <property type="match status" value="1"/>
</dbReference>
<name>A0A5C5ZDM4_9BACT</name>
<dbReference type="PANTHER" id="PTHR11985">
    <property type="entry name" value="GLYCEROL-3-PHOSPHATE DEHYDROGENASE"/>
    <property type="match status" value="1"/>
</dbReference>
<keyword evidence="3 7" id="KW-0285">Flavoprotein</keyword>
<organism evidence="10 11">
    <name type="scientific">Posidoniimonas polymericola</name>
    <dbReference type="NCBI Taxonomy" id="2528002"/>
    <lineage>
        <taxon>Bacteria</taxon>
        <taxon>Pseudomonadati</taxon>
        <taxon>Planctomycetota</taxon>
        <taxon>Planctomycetia</taxon>
        <taxon>Pirellulales</taxon>
        <taxon>Lacipirellulaceae</taxon>
        <taxon>Posidoniimonas</taxon>
    </lineage>
</organism>
<dbReference type="GO" id="GO:0004368">
    <property type="term" value="F:glycerol-3-phosphate dehydrogenase (quinone) activity"/>
    <property type="evidence" value="ECO:0007669"/>
    <property type="project" value="UniProtKB-EC"/>
</dbReference>
<dbReference type="InterPro" id="IPR038299">
    <property type="entry name" value="DAO_C_sf"/>
</dbReference>
<evidence type="ECO:0000256" key="6">
    <source>
        <dbReference type="ARBA" id="ARBA00023002"/>
    </source>
</evidence>
<keyword evidence="11" id="KW-1185">Reference proteome</keyword>
<evidence type="ECO:0000256" key="5">
    <source>
        <dbReference type="ARBA" id="ARBA00022827"/>
    </source>
</evidence>
<reference evidence="10 11" key="1">
    <citation type="submission" date="2019-02" db="EMBL/GenBank/DDBJ databases">
        <title>Deep-cultivation of Planctomycetes and their phenomic and genomic characterization uncovers novel biology.</title>
        <authorList>
            <person name="Wiegand S."/>
            <person name="Jogler M."/>
            <person name="Boedeker C."/>
            <person name="Pinto D."/>
            <person name="Vollmers J."/>
            <person name="Rivas-Marin E."/>
            <person name="Kohn T."/>
            <person name="Peeters S.H."/>
            <person name="Heuer A."/>
            <person name="Rast P."/>
            <person name="Oberbeckmann S."/>
            <person name="Bunk B."/>
            <person name="Jeske O."/>
            <person name="Meyerdierks A."/>
            <person name="Storesund J.E."/>
            <person name="Kallscheuer N."/>
            <person name="Luecker S."/>
            <person name="Lage O.M."/>
            <person name="Pohl T."/>
            <person name="Merkel B.J."/>
            <person name="Hornburger P."/>
            <person name="Mueller R.-W."/>
            <person name="Bruemmer F."/>
            <person name="Labrenz M."/>
            <person name="Spormann A.M."/>
            <person name="Op Den Camp H."/>
            <person name="Overmann J."/>
            <person name="Amann R."/>
            <person name="Jetten M.S.M."/>
            <person name="Mascher T."/>
            <person name="Medema M.H."/>
            <person name="Devos D.P."/>
            <person name="Kaster A.-K."/>
            <person name="Ovreas L."/>
            <person name="Rohde M."/>
            <person name="Galperin M.Y."/>
            <person name="Jogler C."/>
        </authorList>
    </citation>
    <scope>NUCLEOTIDE SEQUENCE [LARGE SCALE GENOMIC DNA]</scope>
    <source>
        <strain evidence="10 11">Pla123a</strain>
    </source>
</reference>
<evidence type="ECO:0000313" key="11">
    <source>
        <dbReference type="Proteomes" id="UP000318478"/>
    </source>
</evidence>